<dbReference type="InterPro" id="IPR012334">
    <property type="entry name" value="Pectin_lyas_fold"/>
</dbReference>
<evidence type="ECO:0000313" key="3">
    <source>
        <dbReference type="EMBL" id="QIS11944.1"/>
    </source>
</evidence>
<name>A0A6G9YFI8_9NOCA</name>
<dbReference type="RefSeq" id="WP_167474697.1">
    <property type="nucleotide sequence ID" value="NZ_CP046172.1"/>
</dbReference>
<feature type="signal peptide" evidence="1">
    <location>
        <begin position="1"/>
        <end position="24"/>
    </location>
</feature>
<dbReference type="SUPFAM" id="SSF51126">
    <property type="entry name" value="Pectin lyase-like"/>
    <property type="match status" value="1"/>
</dbReference>
<dbReference type="Proteomes" id="UP000503540">
    <property type="component" value="Chromosome"/>
</dbReference>
<evidence type="ECO:0000259" key="2">
    <source>
        <dbReference type="Pfam" id="PF12708"/>
    </source>
</evidence>
<keyword evidence="4" id="KW-1185">Reference proteome</keyword>
<dbReference type="AlphaFoldDB" id="A0A6G9YFI8"/>
<protein>
    <submittedName>
        <fullName evidence="3">Mannuronan epimerase</fullName>
    </submittedName>
</protein>
<evidence type="ECO:0000313" key="4">
    <source>
        <dbReference type="Proteomes" id="UP000503540"/>
    </source>
</evidence>
<dbReference type="Gene3D" id="2.160.20.10">
    <property type="entry name" value="Single-stranded right-handed beta-helix, Pectin lyase-like"/>
    <property type="match status" value="1"/>
</dbReference>
<dbReference type="InterPro" id="IPR024535">
    <property type="entry name" value="RHGA/B-epi-like_pectate_lyase"/>
</dbReference>
<organism evidence="3 4">
    <name type="scientific">Nocardia arthritidis</name>
    <dbReference type="NCBI Taxonomy" id="228602"/>
    <lineage>
        <taxon>Bacteria</taxon>
        <taxon>Bacillati</taxon>
        <taxon>Actinomycetota</taxon>
        <taxon>Actinomycetes</taxon>
        <taxon>Mycobacteriales</taxon>
        <taxon>Nocardiaceae</taxon>
        <taxon>Nocardia</taxon>
    </lineage>
</organism>
<gene>
    <name evidence="3" type="ORF">F5544_20395</name>
</gene>
<feature type="domain" description="Rhamnogalacturonase A/B/Epimerase-like pectate lyase" evidence="2">
    <location>
        <begin position="53"/>
        <end position="201"/>
    </location>
</feature>
<keyword evidence="1" id="KW-0732">Signal</keyword>
<proteinExistence type="predicted"/>
<dbReference type="Pfam" id="PF12708">
    <property type="entry name" value="Pect-lyase_RHGA_epim"/>
    <property type="match status" value="1"/>
</dbReference>
<dbReference type="KEGG" id="nah:F5544_20395"/>
<evidence type="ECO:0000256" key="1">
    <source>
        <dbReference type="SAM" id="SignalP"/>
    </source>
</evidence>
<feature type="chain" id="PRO_5038487969" evidence="1">
    <location>
        <begin position="25"/>
        <end position="455"/>
    </location>
</feature>
<dbReference type="EMBL" id="CP046172">
    <property type="protein sequence ID" value="QIS11944.1"/>
    <property type="molecule type" value="Genomic_DNA"/>
</dbReference>
<dbReference type="InterPro" id="IPR011050">
    <property type="entry name" value="Pectin_lyase_fold/virulence"/>
</dbReference>
<reference evidence="3 4" key="1">
    <citation type="journal article" date="2019" name="ACS Chem. Biol.">
        <title>Identification and Mobilization of a Cryptic Antibiotic Biosynthesis Gene Locus from a Human-Pathogenic Nocardia Isolate.</title>
        <authorList>
            <person name="Herisse M."/>
            <person name="Ishida K."/>
            <person name="Porter J.L."/>
            <person name="Howden B."/>
            <person name="Hertweck C."/>
            <person name="Stinear T.P."/>
            <person name="Pidot S.J."/>
        </authorList>
    </citation>
    <scope>NUCLEOTIDE SEQUENCE [LARGE SCALE GENOMIC DNA]</scope>
    <source>
        <strain evidence="3 4">AUSMDU00012717</strain>
    </source>
</reference>
<accession>A0A6G9YFI8</accession>
<dbReference type="InterPro" id="IPR006311">
    <property type="entry name" value="TAT_signal"/>
</dbReference>
<dbReference type="PROSITE" id="PS51318">
    <property type="entry name" value="TAT"/>
    <property type="match status" value="1"/>
</dbReference>
<sequence length="455" mass="48475">MSRRDSRKGLGRRHLFAASLGAAAALPLAACGSSGSPASDFRSPHVTDAPAARNVRDFGAVGDGNADDTAAIAAAANVGDKPLVLYLPAGHYKVDKWPDMPDFATVLGDGGDVSLVLCTGDTTLINLHKRNRVRFSRLGFYLTSPKATAIQLDECFRCSFESVVIRGNHLSDNYPRFAQQRGIVLQGNTGGTSFIDCDINNFGFGLVTSCIQNYVTSSKFTSNYIGVLGTGNDHNAGLALTNVEFVSDEDPKTTDKHLVVDGAANDWWLTNVWFEGADTALSVGARDRGGPAQFGMVNCKVAARTMGLDLIYCRQPYLANVQFDRDLDHPPTELRIDAQGCPEGTAINLISSAADDIAPGVFPNEWHVLNRSGMHETRLTGTTIAMAGAGDADIFQARATDGSVRGAITSGGTWVSDRAENGIMLRDPKGGYWRITVGADGALKTSSLGAQRPRE</sequence>